<dbReference type="EMBL" id="JAPDFR010000001">
    <property type="protein sequence ID" value="KAK0392093.1"/>
    <property type="molecule type" value="Genomic_DNA"/>
</dbReference>
<keyword evidence="7" id="KW-0406">Ion transport</keyword>
<evidence type="ECO:0000256" key="5">
    <source>
        <dbReference type="ARBA" id="ARBA00022989"/>
    </source>
</evidence>
<comment type="subcellular location">
    <subcellularLocation>
        <location evidence="1">Membrane</location>
        <topology evidence="1">Multi-pass membrane protein</topology>
    </subcellularLocation>
</comment>
<dbReference type="PANTHER" id="PTHR43562:SF3">
    <property type="entry name" value="SODIUM ION_PROTON EXCHANGER (EUROFUNG)"/>
    <property type="match status" value="1"/>
</dbReference>
<feature type="domain" description="Cation/H+ exchanger transmembrane" evidence="12">
    <location>
        <begin position="40"/>
        <end position="278"/>
    </location>
</feature>
<feature type="transmembrane region" description="Helical" evidence="11">
    <location>
        <begin position="95"/>
        <end position="120"/>
    </location>
</feature>
<keyword evidence="8 11" id="KW-0472">Membrane</keyword>
<feature type="region of interest" description="Disordered" evidence="10">
    <location>
        <begin position="285"/>
        <end position="320"/>
    </location>
</feature>
<dbReference type="GO" id="GO:0006814">
    <property type="term" value="P:sodium ion transport"/>
    <property type="evidence" value="ECO:0007669"/>
    <property type="project" value="UniProtKB-KW"/>
</dbReference>
<feature type="transmembrane region" description="Helical" evidence="11">
    <location>
        <begin position="65"/>
        <end position="83"/>
    </location>
</feature>
<evidence type="ECO:0000256" key="2">
    <source>
        <dbReference type="ARBA" id="ARBA00022448"/>
    </source>
</evidence>
<dbReference type="GO" id="GO:1902600">
    <property type="term" value="P:proton transmembrane transport"/>
    <property type="evidence" value="ECO:0007669"/>
    <property type="project" value="InterPro"/>
</dbReference>
<evidence type="ECO:0000259" key="12">
    <source>
        <dbReference type="Pfam" id="PF00999"/>
    </source>
</evidence>
<keyword evidence="6" id="KW-0915">Sodium</keyword>
<gene>
    <name evidence="13" type="ORF">NLU13_1591</name>
</gene>
<feature type="transmembrane region" description="Helical" evidence="11">
    <location>
        <begin position="157"/>
        <end position="177"/>
    </location>
</feature>
<keyword evidence="4 11" id="KW-0812">Transmembrane</keyword>
<dbReference type="InterPro" id="IPR006153">
    <property type="entry name" value="Cation/H_exchanger_TM"/>
</dbReference>
<name>A0AA39GR89_SARSR</name>
<evidence type="ECO:0000313" key="14">
    <source>
        <dbReference type="Proteomes" id="UP001175261"/>
    </source>
</evidence>
<evidence type="ECO:0000256" key="11">
    <source>
        <dbReference type="SAM" id="Phobius"/>
    </source>
</evidence>
<evidence type="ECO:0000256" key="6">
    <source>
        <dbReference type="ARBA" id="ARBA00023053"/>
    </source>
</evidence>
<proteinExistence type="predicted"/>
<evidence type="ECO:0000256" key="8">
    <source>
        <dbReference type="ARBA" id="ARBA00023136"/>
    </source>
</evidence>
<feature type="transmembrane region" description="Helical" evidence="11">
    <location>
        <begin position="486"/>
        <end position="509"/>
    </location>
</feature>
<evidence type="ECO:0000256" key="3">
    <source>
        <dbReference type="ARBA" id="ARBA00022449"/>
    </source>
</evidence>
<accession>A0AA39GR89</accession>
<evidence type="ECO:0000313" key="13">
    <source>
        <dbReference type="EMBL" id="KAK0392093.1"/>
    </source>
</evidence>
<evidence type="ECO:0000256" key="4">
    <source>
        <dbReference type="ARBA" id="ARBA00022692"/>
    </source>
</evidence>
<feature type="transmembrane region" description="Helical" evidence="11">
    <location>
        <begin position="35"/>
        <end position="53"/>
    </location>
</feature>
<keyword evidence="9" id="KW-0739">Sodium transport</keyword>
<dbReference type="GO" id="GO:0015297">
    <property type="term" value="F:antiporter activity"/>
    <property type="evidence" value="ECO:0007669"/>
    <property type="project" value="UniProtKB-KW"/>
</dbReference>
<protein>
    <recommendedName>
        <fullName evidence="12">Cation/H+ exchanger transmembrane domain-containing protein</fullName>
    </recommendedName>
</protein>
<evidence type="ECO:0000256" key="10">
    <source>
        <dbReference type="SAM" id="MobiDB-lite"/>
    </source>
</evidence>
<feature type="transmembrane region" description="Helical" evidence="11">
    <location>
        <begin position="346"/>
        <end position="366"/>
    </location>
</feature>
<evidence type="ECO:0000256" key="9">
    <source>
        <dbReference type="ARBA" id="ARBA00023201"/>
    </source>
</evidence>
<evidence type="ECO:0000256" key="7">
    <source>
        <dbReference type="ARBA" id="ARBA00023065"/>
    </source>
</evidence>
<dbReference type="GO" id="GO:0016020">
    <property type="term" value="C:membrane"/>
    <property type="evidence" value="ECO:0007669"/>
    <property type="project" value="UniProtKB-SubCell"/>
</dbReference>
<dbReference type="AlphaFoldDB" id="A0AA39GR89"/>
<feature type="transmembrane region" description="Helical" evidence="11">
    <location>
        <begin position="242"/>
        <end position="271"/>
    </location>
</feature>
<dbReference type="Pfam" id="PF00999">
    <property type="entry name" value="Na_H_Exchanger"/>
    <property type="match status" value="1"/>
</dbReference>
<evidence type="ECO:0000256" key="1">
    <source>
        <dbReference type="ARBA" id="ARBA00004141"/>
    </source>
</evidence>
<feature type="transmembrane region" description="Helical" evidence="11">
    <location>
        <begin position="126"/>
        <end position="145"/>
    </location>
</feature>
<organism evidence="13 14">
    <name type="scientific">Sarocladium strictum</name>
    <name type="common">Black bundle disease fungus</name>
    <name type="synonym">Acremonium strictum</name>
    <dbReference type="NCBI Taxonomy" id="5046"/>
    <lineage>
        <taxon>Eukaryota</taxon>
        <taxon>Fungi</taxon>
        <taxon>Dikarya</taxon>
        <taxon>Ascomycota</taxon>
        <taxon>Pezizomycotina</taxon>
        <taxon>Sordariomycetes</taxon>
        <taxon>Hypocreomycetidae</taxon>
        <taxon>Hypocreales</taxon>
        <taxon>Sarocladiaceae</taxon>
        <taxon>Sarocladium</taxon>
    </lineage>
</organism>
<feature type="transmembrane region" description="Helical" evidence="11">
    <location>
        <begin position="197"/>
        <end position="221"/>
    </location>
</feature>
<keyword evidence="3" id="KW-0050">Antiport</keyword>
<keyword evidence="14" id="KW-1185">Reference proteome</keyword>
<keyword evidence="5 11" id="KW-1133">Transmembrane helix</keyword>
<comment type="caution">
    <text evidence="13">The sequence shown here is derived from an EMBL/GenBank/DDBJ whole genome shotgun (WGS) entry which is preliminary data.</text>
</comment>
<dbReference type="Proteomes" id="UP001175261">
    <property type="component" value="Unassembled WGS sequence"/>
</dbReference>
<reference evidence="13" key="1">
    <citation type="submission" date="2022-10" db="EMBL/GenBank/DDBJ databases">
        <title>Determination and structural analysis of whole genome sequence of Sarocladium strictum F4-1.</title>
        <authorList>
            <person name="Hu L."/>
            <person name="Jiang Y."/>
        </authorList>
    </citation>
    <scope>NUCLEOTIDE SEQUENCE</scope>
    <source>
        <strain evidence="13">F4-1</strain>
    </source>
</reference>
<keyword evidence="2" id="KW-0813">Transport</keyword>
<dbReference type="PANTHER" id="PTHR43562">
    <property type="entry name" value="NAPA-TYPE SODIUM/HYDROGEN ANTIPORTER"/>
    <property type="match status" value="1"/>
</dbReference>
<feature type="transmembrane region" description="Helical" evidence="11">
    <location>
        <begin position="373"/>
        <end position="392"/>
    </location>
</feature>
<dbReference type="InterPro" id="IPR038770">
    <property type="entry name" value="Na+/solute_symporter_sf"/>
</dbReference>
<feature type="compositionally biased region" description="Polar residues" evidence="10">
    <location>
        <begin position="289"/>
        <end position="303"/>
    </location>
</feature>
<dbReference type="Gene3D" id="1.20.1530.20">
    <property type="match status" value="2"/>
</dbReference>
<sequence>MSSLLPYHEPSIATILKQSSFLLVLNAVNHVLDSWIYAGLVGQILVGVAWGMPGGQILEVHTQEVIVELGYLGLILLVFEGGLSTSFKALKANIVLSAMVALTGIAVPMGLSFVLSPMIGASSLQAFAAGAALCATSLGATFTLLSTSGLSSSRLGVVLTSAAMMDDVVGLIMVQVISNLGTSSAFDAVTVVRPVFVSLGLAVLLPLFCRFIVMPITKLIVRQRQAKPSSLMSRLLRKELTALTLYTGILVGIVAGATYAGSSALLGAYIAGAMISWWDAEAPHPKDSMPSSPSTAEGSTSRTGEVELPPTGEAQGSVGNLPVEDMPMCSGEALFEKYYGPSLRRVFKPLFFASVGFSIPITKMFTGSIVWRGLVYTLLMMIGKLVCGLWLLRMPNPFVMPKQFARVCDYILRRNRAPGAPKRKKDRKSSTPPEKPLSIYPGLILGSAMVARGEIGYLISSLAEAGDVFRDPAKRDIAASNDPTEAFLIITWAITLCTIAGPVTMGLLVGRVRRLEREVSRDAQQRQRANVLGSWGISPSPAL</sequence>